<feature type="domain" description="Histidine kinase" evidence="7">
    <location>
        <begin position="858"/>
        <end position="1084"/>
    </location>
</feature>
<dbReference type="InterPro" id="IPR003594">
    <property type="entry name" value="HATPase_dom"/>
</dbReference>
<keyword evidence="9" id="KW-1185">Reference proteome</keyword>
<feature type="transmembrane region" description="Helical" evidence="5">
    <location>
        <begin position="804"/>
        <end position="824"/>
    </location>
</feature>
<dbReference type="SUPFAM" id="SSF47384">
    <property type="entry name" value="Homodimeric domain of signal transducing histidine kinase"/>
    <property type="match status" value="1"/>
</dbReference>
<feature type="region of interest" description="Disordered" evidence="4">
    <location>
        <begin position="1084"/>
        <end position="1111"/>
    </location>
</feature>
<organism evidence="8 9">
    <name type="scientific">Sulfidibacter corallicola</name>
    <dbReference type="NCBI Taxonomy" id="2818388"/>
    <lineage>
        <taxon>Bacteria</taxon>
        <taxon>Pseudomonadati</taxon>
        <taxon>Acidobacteriota</taxon>
        <taxon>Holophagae</taxon>
        <taxon>Acanthopleuribacterales</taxon>
        <taxon>Acanthopleuribacteraceae</taxon>
        <taxon>Sulfidibacter</taxon>
    </lineage>
</organism>
<dbReference type="Gene3D" id="3.30.565.10">
    <property type="entry name" value="Histidine kinase-like ATPase, C-terminal domain"/>
    <property type="match status" value="1"/>
</dbReference>
<evidence type="ECO:0000313" key="9">
    <source>
        <dbReference type="Proteomes" id="UP000663929"/>
    </source>
</evidence>
<dbReference type="KEGG" id="scor:J3U87_15315"/>
<dbReference type="InterPro" id="IPR011123">
    <property type="entry name" value="Y_Y_Y"/>
</dbReference>
<dbReference type="CDD" id="cd16922">
    <property type="entry name" value="HATPase_EvgS-ArcB-TorS-like"/>
    <property type="match status" value="1"/>
</dbReference>
<comment type="catalytic activity">
    <reaction evidence="1">
        <text>ATP + protein L-histidine = ADP + protein N-phospho-L-histidine.</text>
        <dbReference type="EC" id="2.7.13.3"/>
    </reaction>
</comment>
<evidence type="ECO:0000256" key="5">
    <source>
        <dbReference type="SAM" id="Phobius"/>
    </source>
</evidence>
<dbReference type="Pfam" id="PF00512">
    <property type="entry name" value="HisKA"/>
    <property type="match status" value="1"/>
</dbReference>
<dbReference type="SUPFAM" id="SSF63829">
    <property type="entry name" value="Calcium-dependent phosphotriesterase"/>
    <property type="match status" value="2"/>
</dbReference>
<keyword evidence="6" id="KW-0732">Signal</keyword>
<dbReference type="Gene3D" id="2.60.40.10">
    <property type="entry name" value="Immunoglobulins"/>
    <property type="match status" value="1"/>
</dbReference>
<keyword evidence="5" id="KW-1133">Transmembrane helix</keyword>
<evidence type="ECO:0000313" key="8">
    <source>
        <dbReference type="EMBL" id="QTD53818.1"/>
    </source>
</evidence>
<dbReference type="GO" id="GO:0000155">
    <property type="term" value="F:phosphorelay sensor kinase activity"/>
    <property type="evidence" value="ECO:0007669"/>
    <property type="project" value="InterPro"/>
</dbReference>
<dbReference type="InterPro" id="IPR015943">
    <property type="entry name" value="WD40/YVTN_repeat-like_dom_sf"/>
</dbReference>
<feature type="signal peptide" evidence="6">
    <location>
        <begin position="1"/>
        <end position="27"/>
    </location>
</feature>
<dbReference type="InterPro" id="IPR036890">
    <property type="entry name" value="HATPase_C_sf"/>
</dbReference>
<evidence type="ECO:0000256" key="3">
    <source>
        <dbReference type="ARBA" id="ARBA00022553"/>
    </source>
</evidence>
<dbReference type="InterPro" id="IPR003661">
    <property type="entry name" value="HisK_dim/P_dom"/>
</dbReference>
<dbReference type="Pfam" id="PF02518">
    <property type="entry name" value="HATPase_c"/>
    <property type="match status" value="1"/>
</dbReference>
<protein>
    <recommendedName>
        <fullName evidence="2">histidine kinase</fullName>
        <ecNumber evidence="2">2.7.13.3</ecNumber>
    </recommendedName>
</protein>
<dbReference type="EMBL" id="CP071793">
    <property type="protein sequence ID" value="QTD53818.1"/>
    <property type="molecule type" value="Genomic_DNA"/>
</dbReference>
<sequence>MLACRNLPKFFRFPLVATLFALLSLHAQEPQPQFFHLSTKDGLADNTIYDIFQDRRGFLWFCTQNGLSRYDGYRFQHFRTDPGKPGTLSVNHTSAIYGDGSGTLWIATWGGGLNQFDPDTQTFAHYFHDPQKANSLPSNYLQTLLPEGRRYLWIATLDNGLARLDKTTGRIHRFEHDPDDPQSLRHSRVWSLCFDTDDRLWVGTETGIDIYNPDTTGFDHFELPKRGSIDVTGAQVRSMFLDQGRNWWFGTDRGLFRYEPDTGKVRHYRLPPEDRDRSTPGRINTILEDRNGTIWVGSAGGGLYRYVAAEDDFLQFRHHSRMVFTLSGNEVRKVYEDRSGNLWVGTRNAGLNKLNLKPPKFRTIRHLRDDPDSLARGIVKAVSSGGHGDVWFGTETGGLTHYDRDRGYFRRYEADSENPQSLSHNDVNAIAVDGHGTVWIGTEKGLNRKEPDDRFTAFFRDPEDPASLAHDRILSLVARDDALWVGTPNGVSIASLDEPTRFRHLLNRENSDRGFQKQIVRTIAFDPSGDAWIGTAAGKLFQYHARQGRLQSFHKEAGEARSLRNNAVLCLLPKREQVWIGTYGGGLNCLDRRSGQYIGFPQETSLVNNSVFGILEDHHGTLWMSTARGLCRFSPDSGDFHLYDILDGLQGELFAPGAHHQTAWGEMFFGGMDGVSAFFPDQIRAFAYQPPLVISEIQALGRRLNLAGLDEKPLELLMDRNNNVISIMFAALDFTRPEKNSFLYRMEGVDETWIEGDNQAMANYTNLSPGFYRFELKGASHDGTWVTKPLTFSLRVRPLPHQSWLAYTLYGLLVFIALAAAFQFQRMKERQRAKVQLLTQSERMAVEANRSKSAFLAHMSHELRTPLNHIIGYSELIEEDVEDLEPDEWDMDQLRIDLRKIKAAAYYQLSLVNNILELTRIESGNSDLYAEWFDLQSILDNLVGQMNPLLEKSKNRLSLETEPRELGRIRGDQAKLQSMLLNLLTNADKFTNEGRIRFRVLRTKEEDGGWVHFSIQDTGIGMSEQQVNQLFQAFSQMVDHNRYGGTGLGLYVTNFFCRLMGGTISVESKLGAGSTFTIRIPDEIIREEEPQAPTEEPRTMEEREPAQISAR</sequence>
<evidence type="ECO:0000259" key="7">
    <source>
        <dbReference type="PROSITE" id="PS50109"/>
    </source>
</evidence>
<dbReference type="PRINTS" id="PR00344">
    <property type="entry name" value="BCTRLSENSOR"/>
</dbReference>
<dbReference type="InterPro" id="IPR013783">
    <property type="entry name" value="Ig-like_fold"/>
</dbReference>
<dbReference type="InterPro" id="IPR036097">
    <property type="entry name" value="HisK_dim/P_sf"/>
</dbReference>
<keyword evidence="5" id="KW-0812">Transmembrane</keyword>
<dbReference type="PANTHER" id="PTHR43547:SF2">
    <property type="entry name" value="HYBRID SIGNAL TRANSDUCTION HISTIDINE KINASE C"/>
    <property type="match status" value="1"/>
</dbReference>
<dbReference type="EC" id="2.7.13.3" evidence="2"/>
<dbReference type="InterPro" id="IPR005467">
    <property type="entry name" value="His_kinase_dom"/>
</dbReference>
<name>A0A8A4TX90_SULCO</name>
<keyword evidence="5" id="KW-0472">Membrane</keyword>
<feature type="compositionally biased region" description="Basic and acidic residues" evidence="4">
    <location>
        <begin position="1084"/>
        <end position="1105"/>
    </location>
</feature>
<evidence type="ECO:0000256" key="4">
    <source>
        <dbReference type="SAM" id="MobiDB-lite"/>
    </source>
</evidence>
<evidence type="ECO:0000256" key="6">
    <source>
        <dbReference type="SAM" id="SignalP"/>
    </source>
</evidence>
<dbReference type="CDD" id="cd00082">
    <property type="entry name" value="HisKA"/>
    <property type="match status" value="1"/>
</dbReference>
<evidence type="ECO:0000256" key="1">
    <source>
        <dbReference type="ARBA" id="ARBA00000085"/>
    </source>
</evidence>
<dbReference type="Proteomes" id="UP000663929">
    <property type="component" value="Chromosome"/>
</dbReference>
<dbReference type="Pfam" id="PF07495">
    <property type="entry name" value="Y_Y_Y"/>
    <property type="match status" value="1"/>
</dbReference>
<dbReference type="SMART" id="SM00387">
    <property type="entry name" value="HATPase_c"/>
    <property type="match status" value="1"/>
</dbReference>
<dbReference type="AlphaFoldDB" id="A0A8A4TX90"/>
<dbReference type="SUPFAM" id="SSF55874">
    <property type="entry name" value="ATPase domain of HSP90 chaperone/DNA topoisomerase II/histidine kinase"/>
    <property type="match status" value="1"/>
</dbReference>
<reference evidence="8" key="1">
    <citation type="submission" date="2021-03" db="EMBL/GenBank/DDBJ databases">
        <title>Acanthopleuribacteraceae sp. M133.</title>
        <authorList>
            <person name="Wang G."/>
        </authorList>
    </citation>
    <scope>NUCLEOTIDE SEQUENCE</scope>
    <source>
        <strain evidence="8">M133</strain>
    </source>
</reference>
<dbReference type="SMART" id="SM00388">
    <property type="entry name" value="HisKA"/>
    <property type="match status" value="1"/>
</dbReference>
<dbReference type="InterPro" id="IPR004358">
    <property type="entry name" value="Sig_transdc_His_kin-like_C"/>
</dbReference>
<evidence type="ECO:0000256" key="2">
    <source>
        <dbReference type="ARBA" id="ARBA00012438"/>
    </source>
</evidence>
<dbReference type="Pfam" id="PF07494">
    <property type="entry name" value="Reg_prop"/>
    <property type="match status" value="6"/>
</dbReference>
<dbReference type="PANTHER" id="PTHR43547">
    <property type="entry name" value="TWO-COMPONENT HISTIDINE KINASE"/>
    <property type="match status" value="1"/>
</dbReference>
<feature type="chain" id="PRO_5035170369" description="histidine kinase" evidence="6">
    <location>
        <begin position="28"/>
        <end position="1111"/>
    </location>
</feature>
<dbReference type="Gene3D" id="1.10.287.130">
    <property type="match status" value="1"/>
</dbReference>
<dbReference type="PROSITE" id="PS50109">
    <property type="entry name" value="HIS_KIN"/>
    <property type="match status" value="1"/>
</dbReference>
<dbReference type="InterPro" id="IPR011110">
    <property type="entry name" value="Reg_prop"/>
</dbReference>
<gene>
    <name evidence="8" type="ORF">J3U87_15315</name>
</gene>
<dbReference type="RefSeq" id="WP_237383918.1">
    <property type="nucleotide sequence ID" value="NZ_CP071793.1"/>
</dbReference>
<dbReference type="Gene3D" id="2.130.10.10">
    <property type="entry name" value="YVTN repeat-like/Quinoprotein amine dehydrogenase"/>
    <property type="match status" value="2"/>
</dbReference>
<keyword evidence="3" id="KW-0597">Phosphoprotein</keyword>
<accession>A0A8A4TX90</accession>
<proteinExistence type="predicted"/>